<feature type="transmembrane region" description="Helical" evidence="2">
    <location>
        <begin position="32"/>
        <end position="54"/>
    </location>
</feature>
<name>A0A5D2ELE2_GOSDA</name>
<evidence type="ECO:0000313" key="4">
    <source>
        <dbReference type="Proteomes" id="UP000323506"/>
    </source>
</evidence>
<feature type="region of interest" description="Disordered" evidence="1">
    <location>
        <begin position="1"/>
        <end position="26"/>
    </location>
</feature>
<keyword evidence="2" id="KW-0472">Membrane</keyword>
<keyword evidence="2" id="KW-1133">Transmembrane helix</keyword>
<proteinExistence type="predicted"/>
<dbReference type="Proteomes" id="UP000323506">
    <property type="component" value="Chromosome A11"/>
</dbReference>
<evidence type="ECO:0000313" key="3">
    <source>
        <dbReference type="EMBL" id="TYG93909.1"/>
    </source>
</evidence>
<dbReference type="AlphaFoldDB" id="A0A5D2ELE2"/>
<reference evidence="3 4" key="1">
    <citation type="submission" date="2019-06" db="EMBL/GenBank/DDBJ databases">
        <title>WGS assembly of Gossypium darwinii.</title>
        <authorList>
            <person name="Chen Z.J."/>
            <person name="Sreedasyam A."/>
            <person name="Ando A."/>
            <person name="Song Q."/>
            <person name="De L."/>
            <person name="Hulse-Kemp A."/>
            <person name="Ding M."/>
            <person name="Ye W."/>
            <person name="Kirkbride R."/>
            <person name="Jenkins J."/>
            <person name="Plott C."/>
            <person name="Lovell J."/>
            <person name="Lin Y.-M."/>
            <person name="Vaughn R."/>
            <person name="Liu B."/>
            <person name="Li W."/>
            <person name="Simpson S."/>
            <person name="Scheffler B."/>
            <person name="Saski C."/>
            <person name="Grover C."/>
            <person name="Hu G."/>
            <person name="Conover J."/>
            <person name="Carlson J."/>
            <person name="Shu S."/>
            <person name="Boston L."/>
            <person name="Williams M."/>
            <person name="Peterson D."/>
            <person name="Mcgee K."/>
            <person name="Jones D."/>
            <person name="Wendel J."/>
            <person name="Stelly D."/>
            <person name="Grimwood J."/>
            <person name="Schmutz J."/>
        </authorList>
    </citation>
    <scope>NUCLEOTIDE SEQUENCE [LARGE SCALE GENOMIC DNA]</scope>
    <source>
        <strain evidence="3">1808015.09</strain>
    </source>
</reference>
<gene>
    <name evidence="3" type="ORF">ES288_A11G148600v1</name>
</gene>
<keyword evidence="4" id="KW-1185">Reference proteome</keyword>
<keyword evidence="2" id="KW-0812">Transmembrane</keyword>
<feature type="compositionally biased region" description="Low complexity" evidence="1">
    <location>
        <begin position="8"/>
        <end position="26"/>
    </location>
</feature>
<accession>A0A5D2ELE2</accession>
<sequence length="85" mass="8897">MYASPIASLLSTATPPSSPLESSPTSSFSTSLMLLLVLPTMVGLEAIGLAMSLLPNSLTSISRSMPCSAVALIDVMLRTKLENRN</sequence>
<organism evidence="3 4">
    <name type="scientific">Gossypium darwinii</name>
    <name type="common">Darwin's cotton</name>
    <name type="synonym">Gossypium barbadense var. darwinii</name>
    <dbReference type="NCBI Taxonomy" id="34276"/>
    <lineage>
        <taxon>Eukaryota</taxon>
        <taxon>Viridiplantae</taxon>
        <taxon>Streptophyta</taxon>
        <taxon>Embryophyta</taxon>
        <taxon>Tracheophyta</taxon>
        <taxon>Spermatophyta</taxon>
        <taxon>Magnoliopsida</taxon>
        <taxon>eudicotyledons</taxon>
        <taxon>Gunneridae</taxon>
        <taxon>Pentapetalae</taxon>
        <taxon>rosids</taxon>
        <taxon>malvids</taxon>
        <taxon>Malvales</taxon>
        <taxon>Malvaceae</taxon>
        <taxon>Malvoideae</taxon>
        <taxon>Gossypium</taxon>
    </lineage>
</organism>
<dbReference type="EMBL" id="CM017698">
    <property type="protein sequence ID" value="TYG93909.1"/>
    <property type="molecule type" value="Genomic_DNA"/>
</dbReference>
<evidence type="ECO:0000256" key="2">
    <source>
        <dbReference type="SAM" id="Phobius"/>
    </source>
</evidence>
<protein>
    <submittedName>
        <fullName evidence="3">Uncharacterized protein</fullName>
    </submittedName>
</protein>
<evidence type="ECO:0000256" key="1">
    <source>
        <dbReference type="SAM" id="MobiDB-lite"/>
    </source>
</evidence>